<dbReference type="GO" id="GO:0016987">
    <property type="term" value="F:sigma factor activity"/>
    <property type="evidence" value="ECO:0007669"/>
    <property type="project" value="InterPro"/>
</dbReference>
<dbReference type="Gene3D" id="1.10.1740.10">
    <property type="match status" value="1"/>
</dbReference>
<sequence>MENYQKKLFPYAYNILGSVDDAKDIVQDVIVKSLSLQEKDIQNKTGYLIRSVINSAINLKRKRNKNTRYGIWLPEPISTENADKDISKTEALSYSLLILLEKLNAKERAVFILKNGFDYSHKEIADIFKISIENSRKLLSRAKQKLETQNINRDANVIPDYTNFMGNYIEIIKNGDAKKLEQLLSKDVSLVADGGASIKVVKKQTLGKKETSDLLFYVFKTFQSKQRIKVSRINFQPALLFYSGNKLVACQVFEIQNQVIKNIYAILDPEKIKRIS</sequence>
<dbReference type="Proteomes" id="UP000323930">
    <property type="component" value="Unassembled WGS sequence"/>
</dbReference>
<keyword evidence="4" id="KW-1185">Reference proteome</keyword>
<dbReference type="SUPFAM" id="SSF88659">
    <property type="entry name" value="Sigma3 and sigma4 domains of RNA polymerase sigma factors"/>
    <property type="match status" value="1"/>
</dbReference>
<dbReference type="InterPro" id="IPR036388">
    <property type="entry name" value="WH-like_DNA-bd_sf"/>
</dbReference>
<dbReference type="Pfam" id="PF08281">
    <property type="entry name" value="Sigma70_r4_2"/>
    <property type="match status" value="1"/>
</dbReference>
<dbReference type="PANTHER" id="PTHR30173">
    <property type="entry name" value="SIGMA 19 FACTOR"/>
    <property type="match status" value="1"/>
</dbReference>
<dbReference type="NCBIfam" id="TIGR02937">
    <property type="entry name" value="sigma70-ECF"/>
    <property type="match status" value="1"/>
</dbReference>
<dbReference type="Pfam" id="PF04542">
    <property type="entry name" value="Sigma70_r2"/>
    <property type="match status" value="1"/>
</dbReference>
<dbReference type="AlphaFoldDB" id="A0A5D0IME6"/>
<organism evidence="3 4">
    <name type="scientific">Seonamhaeicola marinus</name>
    <dbReference type="NCBI Taxonomy" id="1912246"/>
    <lineage>
        <taxon>Bacteria</taxon>
        <taxon>Pseudomonadati</taxon>
        <taxon>Bacteroidota</taxon>
        <taxon>Flavobacteriia</taxon>
        <taxon>Flavobacteriales</taxon>
        <taxon>Flavobacteriaceae</taxon>
    </lineage>
</organism>
<dbReference type="PANTHER" id="PTHR30173:SF36">
    <property type="entry name" value="ECF RNA POLYMERASE SIGMA FACTOR SIGJ"/>
    <property type="match status" value="1"/>
</dbReference>
<dbReference type="OrthoDB" id="3211555at2"/>
<dbReference type="InterPro" id="IPR013325">
    <property type="entry name" value="RNA_pol_sigma_r2"/>
</dbReference>
<dbReference type="InterPro" id="IPR013324">
    <property type="entry name" value="RNA_pol_sigma_r3/r4-like"/>
</dbReference>
<dbReference type="Gene3D" id="1.10.10.10">
    <property type="entry name" value="Winged helix-like DNA-binding domain superfamily/Winged helix DNA-binding domain"/>
    <property type="match status" value="1"/>
</dbReference>
<feature type="domain" description="RNA polymerase sigma factor 70 region 4 type 2" evidence="2">
    <location>
        <begin position="99"/>
        <end position="146"/>
    </location>
</feature>
<dbReference type="InterPro" id="IPR013249">
    <property type="entry name" value="RNA_pol_sigma70_r4_t2"/>
</dbReference>
<gene>
    <name evidence="3" type="ORF">FUA24_05405</name>
</gene>
<proteinExistence type="predicted"/>
<dbReference type="InterPro" id="IPR014284">
    <property type="entry name" value="RNA_pol_sigma-70_dom"/>
</dbReference>
<evidence type="ECO:0000259" key="2">
    <source>
        <dbReference type="Pfam" id="PF08281"/>
    </source>
</evidence>
<feature type="domain" description="RNA polymerase sigma-70 region 2" evidence="1">
    <location>
        <begin position="2"/>
        <end position="64"/>
    </location>
</feature>
<name>A0A5D0IME6_9FLAO</name>
<dbReference type="CDD" id="cd06171">
    <property type="entry name" value="Sigma70_r4"/>
    <property type="match status" value="1"/>
</dbReference>
<dbReference type="EMBL" id="VSDQ01000409">
    <property type="protein sequence ID" value="TYA84090.1"/>
    <property type="molecule type" value="Genomic_DNA"/>
</dbReference>
<evidence type="ECO:0000259" key="1">
    <source>
        <dbReference type="Pfam" id="PF04542"/>
    </source>
</evidence>
<dbReference type="GO" id="GO:0003677">
    <property type="term" value="F:DNA binding"/>
    <property type="evidence" value="ECO:0007669"/>
    <property type="project" value="InterPro"/>
</dbReference>
<protein>
    <submittedName>
        <fullName evidence="3">Sigma-70 family RNA polymerase sigma factor</fullName>
    </submittedName>
</protein>
<dbReference type="InterPro" id="IPR052704">
    <property type="entry name" value="ECF_Sigma-70_Domain"/>
</dbReference>
<comment type="caution">
    <text evidence="3">The sequence shown here is derived from an EMBL/GenBank/DDBJ whole genome shotgun (WGS) entry which is preliminary data.</text>
</comment>
<dbReference type="InterPro" id="IPR007627">
    <property type="entry name" value="RNA_pol_sigma70_r2"/>
</dbReference>
<dbReference type="SUPFAM" id="SSF88946">
    <property type="entry name" value="Sigma2 domain of RNA polymerase sigma factors"/>
    <property type="match status" value="1"/>
</dbReference>
<accession>A0A5D0IME6</accession>
<dbReference type="RefSeq" id="WP_148540344.1">
    <property type="nucleotide sequence ID" value="NZ_VSDQ01000409.1"/>
</dbReference>
<dbReference type="GO" id="GO:0006352">
    <property type="term" value="P:DNA-templated transcription initiation"/>
    <property type="evidence" value="ECO:0007669"/>
    <property type="project" value="InterPro"/>
</dbReference>
<reference evidence="3 4" key="1">
    <citation type="submission" date="2019-08" db="EMBL/GenBank/DDBJ databases">
        <title>Seonamhaeicola sediminis sp. nov., isolated from marine sediment.</title>
        <authorList>
            <person name="Cao W.R."/>
        </authorList>
    </citation>
    <scope>NUCLEOTIDE SEQUENCE [LARGE SCALE GENOMIC DNA]</scope>
    <source>
        <strain evidence="3 4">B011</strain>
    </source>
</reference>
<evidence type="ECO:0000313" key="4">
    <source>
        <dbReference type="Proteomes" id="UP000323930"/>
    </source>
</evidence>
<evidence type="ECO:0000313" key="3">
    <source>
        <dbReference type="EMBL" id="TYA84090.1"/>
    </source>
</evidence>